<proteinExistence type="predicted"/>
<feature type="region of interest" description="Disordered" evidence="1">
    <location>
        <begin position="14"/>
        <end position="44"/>
    </location>
</feature>
<evidence type="ECO:0000256" key="1">
    <source>
        <dbReference type="SAM" id="MobiDB-lite"/>
    </source>
</evidence>
<reference evidence="2 3" key="1">
    <citation type="submission" date="2018-06" db="EMBL/GenBank/DDBJ databases">
        <authorList>
            <consortium name="Pathogen Informatics"/>
            <person name="Doyle S."/>
        </authorList>
    </citation>
    <scope>NUCLEOTIDE SEQUENCE [LARGE SCALE GENOMIC DNA]</scope>
    <source>
        <strain evidence="2 3">NCTC8009</strain>
    </source>
</reference>
<dbReference type="AlphaFoldDB" id="A0A2X1MF28"/>
<protein>
    <submittedName>
        <fullName evidence="2">Uncharacterized protein</fullName>
    </submittedName>
</protein>
<organism evidence="2 3">
    <name type="scientific">Escherichia coli</name>
    <dbReference type="NCBI Taxonomy" id="562"/>
    <lineage>
        <taxon>Bacteria</taxon>
        <taxon>Pseudomonadati</taxon>
        <taxon>Pseudomonadota</taxon>
        <taxon>Gammaproteobacteria</taxon>
        <taxon>Enterobacterales</taxon>
        <taxon>Enterobacteriaceae</taxon>
        <taxon>Escherichia</taxon>
    </lineage>
</organism>
<name>A0A2X1MF28_ECOLX</name>
<sequence>MPLAAKVLKKVMVNTGGNKRQVPAKRQNRGSRNSKDDGGKKQRCIKDGRNMSAARTDGFIRNIHSRNPFDVIRADVVISRLEKQAHWGCGLHYEIYEANLFDMAMNHLSRLPLKDRPVFIGAAARKGLFLTMEETRLAREAKDALMAELALEY</sequence>
<evidence type="ECO:0000313" key="3">
    <source>
        <dbReference type="Proteomes" id="UP000250991"/>
    </source>
</evidence>
<accession>A0A2X1MF28</accession>
<evidence type="ECO:0000313" key="2">
    <source>
        <dbReference type="EMBL" id="SPW71047.1"/>
    </source>
</evidence>
<feature type="compositionally biased region" description="Basic and acidic residues" evidence="1">
    <location>
        <begin position="33"/>
        <end position="44"/>
    </location>
</feature>
<dbReference type="Proteomes" id="UP000250991">
    <property type="component" value="Unassembled WGS sequence"/>
</dbReference>
<gene>
    <name evidence="2" type="ORF">NCTC8009_00327</name>
</gene>
<dbReference type="EMBL" id="UARW01000004">
    <property type="protein sequence ID" value="SPW71047.1"/>
    <property type="molecule type" value="Genomic_DNA"/>
</dbReference>